<keyword evidence="2" id="KW-1003">Cell membrane</keyword>
<dbReference type="AlphaFoldDB" id="A0A4S4BKW7"/>
<dbReference type="EMBL" id="SSOB01000069">
    <property type="protein sequence ID" value="THF72841.1"/>
    <property type="molecule type" value="Genomic_DNA"/>
</dbReference>
<dbReference type="PANTHER" id="PTHR33545">
    <property type="entry name" value="UPF0750 MEMBRANE PROTEIN YITT-RELATED"/>
    <property type="match status" value="1"/>
</dbReference>
<dbReference type="Pfam" id="PF02588">
    <property type="entry name" value="YitT_membrane"/>
    <property type="match status" value="1"/>
</dbReference>
<evidence type="ECO:0000256" key="3">
    <source>
        <dbReference type="ARBA" id="ARBA00022692"/>
    </source>
</evidence>
<proteinExistence type="predicted"/>
<keyword evidence="5 6" id="KW-0472">Membrane</keyword>
<reference evidence="7 8" key="1">
    <citation type="submission" date="2019-04" db="EMBL/GenBank/DDBJ databases">
        <title>Cohnella sp. nov. isolated from preserved vegetables.</title>
        <authorList>
            <person name="Lin S.-Y."/>
            <person name="Hung M.-H."/>
            <person name="Young C.-C."/>
        </authorList>
    </citation>
    <scope>NUCLEOTIDE SEQUENCE [LARGE SCALE GENOMIC DNA]</scope>
    <source>
        <strain evidence="7 8">CC-MHH1044</strain>
    </source>
</reference>
<dbReference type="Proteomes" id="UP000310636">
    <property type="component" value="Unassembled WGS sequence"/>
</dbReference>
<evidence type="ECO:0000256" key="6">
    <source>
        <dbReference type="SAM" id="Phobius"/>
    </source>
</evidence>
<dbReference type="PANTHER" id="PTHR33545:SF5">
    <property type="entry name" value="UPF0750 MEMBRANE PROTEIN YITT"/>
    <property type="match status" value="1"/>
</dbReference>
<feature type="transmembrane region" description="Helical" evidence="6">
    <location>
        <begin position="109"/>
        <end position="129"/>
    </location>
</feature>
<feature type="transmembrane region" description="Helical" evidence="6">
    <location>
        <begin position="85"/>
        <end position="103"/>
    </location>
</feature>
<dbReference type="InterPro" id="IPR051461">
    <property type="entry name" value="UPF0750_membrane"/>
</dbReference>
<evidence type="ECO:0000256" key="1">
    <source>
        <dbReference type="ARBA" id="ARBA00004651"/>
    </source>
</evidence>
<evidence type="ECO:0000313" key="7">
    <source>
        <dbReference type="EMBL" id="THF72841.1"/>
    </source>
</evidence>
<gene>
    <name evidence="7" type="ORF">E6C55_31715</name>
</gene>
<protein>
    <submittedName>
        <fullName evidence="7">YitT family protein</fullName>
    </submittedName>
</protein>
<accession>A0A4S4BKW7</accession>
<organism evidence="7 8">
    <name type="scientific">Cohnella fermenti</name>
    <dbReference type="NCBI Taxonomy" id="2565925"/>
    <lineage>
        <taxon>Bacteria</taxon>
        <taxon>Bacillati</taxon>
        <taxon>Bacillota</taxon>
        <taxon>Bacilli</taxon>
        <taxon>Bacillales</taxon>
        <taxon>Paenibacillaceae</taxon>
        <taxon>Cohnella</taxon>
    </lineage>
</organism>
<evidence type="ECO:0000256" key="4">
    <source>
        <dbReference type="ARBA" id="ARBA00022989"/>
    </source>
</evidence>
<keyword evidence="8" id="KW-1185">Reference proteome</keyword>
<keyword evidence="4 6" id="KW-1133">Transmembrane helix</keyword>
<feature type="transmembrane region" description="Helical" evidence="6">
    <location>
        <begin position="47"/>
        <end position="73"/>
    </location>
</feature>
<feature type="transmembrane region" description="Helical" evidence="6">
    <location>
        <begin position="16"/>
        <end position="35"/>
    </location>
</feature>
<evidence type="ECO:0000313" key="8">
    <source>
        <dbReference type="Proteomes" id="UP000310636"/>
    </source>
</evidence>
<feature type="transmembrane region" description="Helical" evidence="6">
    <location>
        <begin position="150"/>
        <end position="169"/>
    </location>
</feature>
<comment type="subcellular location">
    <subcellularLocation>
        <location evidence="1">Cell membrane</location>
        <topology evidence="1">Multi-pass membrane protein</topology>
    </subcellularLocation>
</comment>
<comment type="caution">
    <text evidence="7">The sequence shown here is derived from an EMBL/GenBank/DDBJ whole genome shotgun (WGS) entry which is preliminary data.</text>
</comment>
<name>A0A4S4BKW7_9BACL</name>
<sequence>MTTKPTVTLPRRSRRWAGAASGGMLAAIGLEMFLVPHGLIAGGTMGISTVIAFLSGAKLGWILLSLQILLLIAFYKPLTRRLDKATILGFVVLCAALLVFHPFDAWTANPLLAAMMGGAFLGAGAGIAYRRGSLVDLSFFLESEGRGATRPAALLAFNATLLLAAALLFGWERAFYSLLALLAATEAMKLALRGYSGWRLLSISSLRASELREEIARELGREDWLLSRTEHEDGRLRPALLCKVHRFEERKLRELVAGIDPYARVEVAALEERELGKLIRDKTKR</sequence>
<dbReference type="RefSeq" id="WP_136373858.1">
    <property type="nucleotide sequence ID" value="NZ_SSOB01000069.1"/>
</dbReference>
<evidence type="ECO:0000256" key="5">
    <source>
        <dbReference type="ARBA" id="ARBA00023136"/>
    </source>
</evidence>
<dbReference type="GO" id="GO:0005886">
    <property type="term" value="C:plasma membrane"/>
    <property type="evidence" value="ECO:0007669"/>
    <property type="project" value="UniProtKB-SubCell"/>
</dbReference>
<dbReference type="OrthoDB" id="9779786at2"/>
<keyword evidence="3 6" id="KW-0812">Transmembrane</keyword>
<evidence type="ECO:0000256" key="2">
    <source>
        <dbReference type="ARBA" id="ARBA00022475"/>
    </source>
</evidence>
<dbReference type="InterPro" id="IPR003740">
    <property type="entry name" value="YitT"/>
</dbReference>